<dbReference type="SMART" id="SM00822">
    <property type="entry name" value="PKS_KR"/>
    <property type="match status" value="1"/>
</dbReference>
<evidence type="ECO:0000256" key="1">
    <source>
        <dbReference type="ARBA" id="ARBA00006484"/>
    </source>
</evidence>
<dbReference type="RefSeq" id="WP_092004917.1">
    <property type="nucleotide sequence ID" value="NZ_FMYQ01000037.1"/>
</dbReference>
<dbReference type="CDD" id="cd05362">
    <property type="entry name" value="THN_reductase-like_SDR_c"/>
    <property type="match status" value="1"/>
</dbReference>
<dbReference type="InterPro" id="IPR036291">
    <property type="entry name" value="NAD(P)-bd_dom_sf"/>
</dbReference>
<dbReference type="AlphaFoldDB" id="A0A1G7B439"/>
<dbReference type="PRINTS" id="PR00080">
    <property type="entry name" value="SDRFAMILY"/>
</dbReference>
<dbReference type="SUPFAM" id="SSF51735">
    <property type="entry name" value="NAD(P)-binding Rossmann-fold domains"/>
    <property type="match status" value="1"/>
</dbReference>
<keyword evidence="5" id="KW-1185">Reference proteome</keyword>
<dbReference type="InterPro" id="IPR057326">
    <property type="entry name" value="KR_dom"/>
</dbReference>
<dbReference type="FunFam" id="3.40.50.720:FF:000084">
    <property type="entry name" value="Short-chain dehydrogenase reductase"/>
    <property type="match status" value="1"/>
</dbReference>
<proteinExistence type="inferred from homology"/>
<evidence type="ECO:0000259" key="3">
    <source>
        <dbReference type="SMART" id="SM00822"/>
    </source>
</evidence>
<organism evidence="4 5">
    <name type="scientific">Paraburkholderia lycopersici</name>
    <dbReference type="NCBI Taxonomy" id="416944"/>
    <lineage>
        <taxon>Bacteria</taxon>
        <taxon>Pseudomonadati</taxon>
        <taxon>Pseudomonadota</taxon>
        <taxon>Betaproteobacteria</taxon>
        <taxon>Burkholderiales</taxon>
        <taxon>Burkholderiaceae</taxon>
        <taxon>Paraburkholderia</taxon>
    </lineage>
</organism>
<reference evidence="5" key="1">
    <citation type="submission" date="2016-09" db="EMBL/GenBank/DDBJ databases">
        <authorList>
            <person name="Varghese N."/>
            <person name="Submissions S."/>
        </authorList>
    </citation>
    <scope>NUCLEOTIDE SEQUENCE [LARGE SCALE GENOMIC DNA]</scope>
    <source>
        <strain evidence="5">TNe-862</strain>
    </source>
</reference>
<protein>
    <submittedName>
        <fullName evidence="4">3-oxoacyl-[acyl-carrier protein] reductase</fullName>
    </submittedName>
</protein>
<dbReference type="GO" id="GO:0016614">
    <property type="term" value="F:oxidoreductase activity, acting on CH-OH group of donors"/>
    <property type="evidence" value="ECO:0007669"/>
    <property type="project" value="UniProtKB-ARBA"/>
</dbReference>
<dbReference type="PANTHER" id="PTHR48107:SF7">
    <property type="entry name" value="RE15974P"/>
    <property type="match status" value="1"/>
</dbReference>
<gene>
    <name evidence="4" type="ORF">SAMN05421548_13742</name>
</gene>
<evidence type="ECO:0000256" key="2">
    <source>
        <dbReference type="ARBA" id="ARBA00023002"/>
    </source>
</evidence>
<dbReference type="PRINTS" id="PR00081">
    <property type="entry name" value="GDHRDH"/>
</dbReference>
<dbReference type="Pfam" id="PF13561">
    <property type="entry name" value="adh_short_C2"/>
    <property type="match status" value="1"/>
</dbReference>
<dbReference type="OrthoDB" id="9803333at2"/>
<dbReference type="Gene3D" id="3.40.50.720">
    <property type="entry name" value="NAD(P)-binding Rossmann-like Domain"/>
    <property type="match status" value="1"/>
</dbReference>
<dbReference type="InterPro" id="IPR002347">
    <property type="entry name" value="SDR_fam"/>
</dbReference>
<sequence length="248" mass="25613">MNASTNSGGVAIVTGASRGIGAAIAERLARDGYAVVVNYASSSAGAEALVAKIATVGGRAIAVKADIAKADEVRRLFETTAEKLGQPTVLVNNAGIMKTVTIAESTDALYDETFDINVRGTLNTLREAATKLAEGGRVINFSTSALAMNLPGYALYTASKAAVEAITRVFARELRGRAICVNAVAPGPVATELFLNGKTDEQVRHFANMPPLQRLGQPGDIAGLVSFLAGPDGGWINGQVLRANGGIV</sequence>
<keyword evidence="2" id="KW-0560">Oxidoreductase</keyword>
<evidence type="ECO:0000313" key="4">
    <source>
        <dbReference type="EMBL" id="SDE21859.1"/>
    </source>
</evidence>
<dbReference type="STRING" id="416944.SAMN05421548_13742"/>
<dbReference type="PANTHER" id="PTHR48107">
    <property type="entry name" value="NADPH-DEPENDENT ALDEHYDE REDUCTASE-LIKE PROTEIN, CHLOROPLASTIC-RELATED"/>
    <property type="match status" value="1"/>
</dbReference>
<name>A0A1G7B439_9BURK</name>
<feature type="domain" description="Ketoreductase" evidence="3">
    <location>
        <begin position="9"/>
        <end position="187"/>
    </location>
</feature>
<comment type="similarity">
    <text evidence="1">Belongs to the short-chain dehydrogenases/reductases (SDR) family.</text>
</comment>
<evidence type="ECO:0000313" key="5">
    <source>
        <dbReference type="Proteomes" id="UP000198908"/>
    </source>
</evidence>
<dbReference type="EMBL" id="FMYQ01000037">
    <property type="protein sequence ID" value="SDE21859.1"/>
    <property type="molecule type" value="Genomic_DNA"/>
</dbReference>
<accession>A0A1G7B439</accession>
<dbReference type="Proteomes" id="UP000198908">
    <property type="component" value="Unassembled WGS sequence"/>
</dbReference>